<protein>
    <submittedName>
        <fullName evidence="2">Beta-lactamase family protein</fullName>
    </submittedName>
</protein>
<reference evidence="2 3" key="1">
    <citation type="submission" date="2021-01" db="EMBL/GenBank/DDBJ databases">
        <title>Chryseolinea sp. Jin1 Genome sequencing and assembly.</title>
        <authorList>
            <person name="Kim I."/>
        </authorList>
    </citation>
    <scope>NUCLEOTIDE SEQUENCE [LARGE SCALE GENOMIC DNA]</scope>
    <source>
        <strain evidence="2 3">Jin1</strain>
    </source>
</reference>
<dbReference type="Proteomes" id="UP000613030">
    <property type="component" value="Unassembled WGS sequence"/>
</dbReference>
<dbReference type="SUPFAM" id="SSF49265">
    <property type="entry name" value="Fibronectin type III"/>
    <property type="match status" value="1"/>
</dbReference>
<evidence type="ECO:0000259" key="1">
    <source>
        <dbReference type="PROSITE" id="PS50853"/>
    </source>
</evidence>
<evidence type="ECO:0000313" key="3">
    <source>
        <dbReference type="Proteomes" id="UP000613030"/>
    </source>
</evidence>
<comment type="caution">
    <text evidence="2">The sequence shown here is derived from an EMBL/GenBank/DDBJ whole genome shotgun (WGS) entry which is preliminary data.</text>
</comment>
<dbReference type="PANTHER" id="PTHR46825">
    <property type="entry name" value="D-ALANYL-D-ALANINE-CARBOXYPEPTIDASE/ENDOPEPTIDASE AMPH"/>
    <property type="match status" value="1"/>
</dbReference>
<keyword evidence="3" id="KW-1185">Reference proteome</keyword>
<dbReference type="InterPro" id="IPR036116">
    <property type="entry name" value="FN3_sf"/>
</dbReference>
<name>A0ABS1L1L1_9BACT</name>
<dbReference type="RefSeq" id="WP_202016067.1">
    <property type="nucleotide sequence ID" value="NZ_JAERRB010000017.1"/>
</dbReference>
<sequence>MNKRILLIMLVLSLGIFYGCGNDPDPASDAPDFSLSTTLVTDLTAISASSGGTILSDAGSPITARGVVWNTAEHPDISLSTKTTNGTGTGTFSSTLINLSPGTTYFVRAYATNAQGTGYGNEVTFVTPAANLPVVTTAAVTAIGATGATSGGNAQSDGGSAIVSRGVCWSTSPNPTVALSTKVVNGGGTGIFESTVAGLTDGTRYYLRAYATNANGTAYGNEFVFQAMGAFTSLDNALAAKMSKFSVPGMSIAILRNEKLVYVKSYGLADKEAQQVATNDNLYRIASVSKPLTAVAILKLEQEGKLSVSNTVFGANGILGNDFGAPPAGSNKELITIQHLLDHTSGWVNVPDDPMFSDNARTRTDIIKDLVANRALANPVGTKYYYLNFGYCVLGRVIEKVTGMAYDQYMQTLFAPMGITTMTLAGNTLAERKPNEVKYYQSEYSPYAMNVNRMDSHGGWLATATDLARFLVRIDRNGQVADVVSTAELNKLYFSEASWVHSGSLPGTSTLFGRINDTFSFVLLSNTRTNNNADQILSELYNVMINEVPARADWPAYDLF</sequence>
<dbReference type="PROSITE" id="PS50853">
    <property type="entry name" value="FN3"/>
    <property type="match status" value="1"/>
</dbReference>
<dbReference type="PROSITE" id="PS51257">
    <property type="entry name" value="PROKAR_LIPOPROTEIN"/>
    <property type="match status" value="1"/>
</dbReference>
<dbReference type="PANTHER" id="PTHR46825:SF9">
    <property type="entry name" value="BETA-LACTAMASE-RELATED DOMAIN-CONTAINING PROTEIN"/>
    <property type="match status" value="1"/>
</dbReference>
<dbReference type="InterPro" id="IPR050491">
    <property type="entry name" value="AmpC-like"/>
</dbReference>
<dbReference type="InterPro" id="IPR012338">
    <property type="entry name" value="Beta-lactam/transpept-like"/>
</dbReference>
<dbReference type="CDD" id="cd00063">
    <property type="entry name" value="FN3"/>
    <property type="match status" value="1"/>
</dbReference>
<evidence type="ECO:0000313" key="2">
    <source>
        <dbReference type="EMBL" id="MBL0745571.1"/>
    </source>
</evidence>
<dbReference type="EMBL" id="JAERRB010000017">
    <property type="protein sequence ID" value="MBL0745571.1"/>
    <property type="molecule type" value="Genomic_DNA"/>
</dbReference>
<dbReference type="InterPro" id="IPR001466">
    <property type="entry name" value="Beta-lactam-related"/>
</dbReference>
<feature type="domain" description="Fibronectin type-III" evidence="1">
    <location>
        <begin position="31"/>
        <end position="130"/>
    </location>
</feature>
<proteinExistence type="predicted"/>
<organism evidence="2 3">
    <name type="scientific">Chryseolinea lacunae</name>
    <dbReference type="NCBI Taxonomy" id="2801331"/>
    <lineage>
        <taxon>Bacteria</taxon>
        <taxon>Pseudomonadati</taxon>
        <taxon>Bacteroidota</taxon>
        <taxon>Cytophagia</taxon>
        <taxon>Cytophagales</taxon>
        <taxon>Fulvivirgaceae</taxon>
        <taxon>Chryseolinea</taxon>
    </lineage>
</organism>
<dbReference type="InterPro" id="IPR003961">
    <property type="entry name" value="FN3_dom"/>
</dbReference>
<gene>
    <name evidence="2" type="ORF">JI741_30340</name>
</gene>
<accession>A0ABS1L1L1</accession>
<dbReference type="SUPFAM" id="SSF56601">
    <property type="entry name" value="beta-lactamase/transpeptidase-like"/>
    <property type="match status" value="1"/>
</dbReference>
<dbReference type="Gene3D" id="3.40.710.10">
    <property type="entry name" value="DD-peptidase/beta-lactamase superfamily"/>
    <property type="match status" value="1"/>
</dbReference>
<dbReference type="InterPro" id="IPR013783">
    <property type="entry name" value="Ig-like_fold"/>
</dbReference>
<dbReference type="Pfam" id="PF00144">
    <property type="entry name" value="Beta-lactamase"/>
    <property type="match status" value="1"/>
</dbReference>
<dbReference type="Gene3D" id="2.60.40.10">
    <property type="entry name" value="Immunoglobulins"/>
    <property type="match status" value="1"/>
</dbReference>